<dbReference type="GeneID" id="26306271"/>
<dbReference type="EMBL" id="DF830084">
    <property type="protein sequence ID" value="GAK67282.1"/>
    <property type="molecule type" value="Genomic_DNA"/>
</dbReference>
<dbReference type="OrthoDB" id="308383at2759"/>
<dbReference type="SMART" id="SM00317">
    <property type="entry name" value="SET"/>
    <property type="match status" value="1"/>
</dbReference>
<dbReference type="Pfam" id="PF00856">
    <property type="entry name" value="SET"/>
    <property type="match status" value="1"/>
</dbReference>
<proteinExistence type="predicted"/>
<keyword evidence="4 8" id="KW-0808">Transferase</keyword>
<name>A0A081CKT6_PSEA2</name>
<dbReference type="InterPro" id="IPR001214">
    <property type="entry name" value="SET_dom"/>
</dbReference>
<dbReference type="GO" id="GO:0005694">
    <property type="term" value="C:chromosome"/>
    <property type="evidence" value="ECO:0007669"/>
    <property type="project" value="UniProtKB-SubCell"/>
</dbReference>
<dbReference type="GO" id="GO:0005634">
    <property type="term" value="C:nucleus"/>
    <property type="evidence" value="ECO:0007669"/>
    <property type="project" value="InterPro"/>
</dbReference>
<comment type="subcellular location">
    <subcellularLocation>
        <location evidence="1">Chromosome</location>
    </subcellularLocation>
</comment>
<dbReference type="GO" id="GO:0032259">
    <property type="term" value="P:methylation"/>
    <property type="evidence" value="ECO:0007669"/>
    <property type="project" value="UniProtKB-KW"/>
</dbReference>
<organism evidence="8 9">
    <name type="scientific">Pseudozyma antarctica</name>
    <name type="common">Yeast</name>
    <name type="synonym">Candida antarctica</name>
    <dbReference type="NCBI Taxonomy" id="84753"/>
    <lineage>
        <taxon>Eukaryota</taxon>
        <taxon>Fungi</taxon>
        <taxon>Dikarya</taxon>
        <taxon>Basidiomycota</taxon>
        <taxon>Ustilaginomycotina</taxon>
        <taxon>Ustilaginomycetes</taxon>
        <taxon>Ustilaginales</taxon>
        <taxon>Ustilaginaceae</taxon>
        <taxon>Moesziomyces</taxon>
    </lineage>
</organism>
<dbReference type="Gene3D" id="2.170.270.10">
    <property type="entry name" value="SET domain"/>
    <property type="match status" value="2"/>
</dbReference>
<dbReference type="InterPro" id="IPR050973">
    <property type="entry name" value="H3K9_Histone-Lys_N-MTase"/>
</dbReference>
<dbReference type="HOGENOM" id="CLU_510100_0_0_1"/>
<dbReference type="PROSITE" id="PS50867">
    <property type="entry name" value="PRE_SET"/>
    <property type="match status" value="1"/>
</dbReference>
<evidence type="ECO:0000256" key="7">
    <source>
        <dbReference type="ARBA" id="ARBA00022833"/>
    </source>
</evidence>
<evidence type="ECO:0000313" key="9">
    <source>
        <dbReference type="Proteomes" id="UP000053758"/>
    </source>
</evidence>
<dbReference type="GO" id="GO:0008270">
    <property type="term" value="F:zinc ion binding"/>
    <property type="evidence" value="ECO:0007669"/>
    <property type="project" value="InterPro"/>
</dbReference>
<protein>
    <submittedName>
        <fullName evidence="8">Histone-lysine N-methyltransferase SETDB2</fullName>
    </submittedName>
</protein>
<reference evidence="9" key="1">
    <citation type="journal article" date="2014" name="Genome Announc.">
        <title>Draft Genome Sequence of the Yeast Pseudozyma antarctica Type Strain JCM10317, a Producer of the Glycolipid Biosurfactants, Mannosylerythritol Lipids.</title>
        <authorList>
            <person name="Saika A."/>
            <person name="Koike H."/>
            <person name="Hori T."/>
            <person name="Fukuoka T."/>
            <person name="Sato S."/>
            <person name="Habe H."/>
            <person name="Kitamoto D."/>
            <person name="Morita T."/>
        </authorList>
    </citation>
    <scope>NUCLEOTIDE SEQUENCE [LARGE SCALE GENOMIC DNA]</scope>
    <source>
        <strain evidence="9">JCM 10317</strain>
    </source>
</reference>
<evidence type="ECO:0000256" key="6">
    <source>
        <dbReference type="ARBA" id="ARBA00022723"/>
    </source>
</evidence>
<keyword evidence="3 8" id="KW-0489">Methyltransferase</keyword>
<dbReference type="GO" id="GO:0042054">
    <property type="term" value="F:histone methyltransferase activity"/>
    <property type="evidence" value="ECO:0007669"/>
    <property type="project" value="InterPro"/>
</dbReference>
<keyword evidence="5" id="KW-0949">S-adenosyl-L-methionine</keyword>
<keyword evidence="6" id="KW-0479">Metal-binding</keyword>
<keyword evidence="2" id="KW-0158">Chromosome</keyword>
<dbReference type="Proteomes" id="UP000053758">
    <property type="component" value="Unassembled WGS sequence"/>
</dbReference>
<dbReference type="SUPFAM" id="SSF82199">
    <property type="entry name" value="SET domain"/>
    <property type="match status" value="1"/>
</dbReference>
<dbReference type="InterPro" id="IPR046341">
    <property type="entry name" value="SET_dom_sf"/>
</dbReference>
<accession>A0A081CKT6</accession>
<evidence type="ECO:0000256" key="4">
    <source>
        <dbReference type="ARBA" id="ARBA00022679"/>
    </source>
</evidence>
<evidence type="ECO:0000256" key="3">
    <source>
        <dbReference type="ARBA" id="ARBA00022603"/>
    </source>
</evidence>
<dbReference type="RefSeq" id="XP_014654569.1">
    <property type="nucleotide sequence ID" value="XM_014799083.1"/>
</dbReference>
<dbReference type="PROSITE" id="PS50868">
    <property type="entry name" value="POST_SET"/>
    <property type="match status" value="1"/>
</dbReference>
<dbReference type="InterPro" id="IPR007728">
    <property type="entry name" value="Pre-SET_dom"/>
</dbReference>
<dbReference type="Pfam" id="PF05033">
    <property type="entry name" value="Pre-SET"/>
    <property type="match status" value="1"/>
</dbReference>
<dbReference type="PROSITE" id="PS50280">
    <property type="entry name" value="SET"/>
    <property type="match status" value="1"/>
</dbReference>
<dbReference type="PANTHER" id="PTHR46223:SF3">
    <property type="entry name" value="HISTONE-LYSINE N-METHYLTRANSFERASE SET-23"/>
    <property type="match status" value="1"/>
</dbReference>
<keyword evidence="7" id="KW-0862">Zinc</keyword>
<dbReference type="InterPro" id="IPR003616">
    <property type="entry name" value="Post-SET_dom"/>
</dbReference>
<dbReference type="PANTHER" id="PTHR46223">
    <property type="entry name" value="HISTONE-LYSINE N-METHYLTRANSFERASE SUV39H"/>
    <property type="match status" value="1"/>
</dbReference>
<evidence type="ECO:0000256" key="1">
    <source>
        <dbReference type="ARBA" id="ARBA00004286"/>
    </source>
</evidence>
<evidence type="ECO:0000256" key="5">
    <source>
        <dbReference type="ARBA" id="ARBA00022691"/>
    </source>
</evidence>
<evidence type="ECO:0000256" key="2">
    <source>
        <dbReference type="ARBA" id="ARBA00022454"/>
    </source>
</evidence>
<keyword evidence="9" id="KW-1185">Reference proteome</keyword>
<dbReference type="AlphaFoldDB" id="A0A081CKT6"/>
<evidence type="ECO:0000313" key="8">
    <source>
        <dbReference type="EMBL" id="GAK67282.1"/>
    </source>
</evidence>
<sequence>MSFAAVRTPSRASSSKTPEPFRRNDRYDRIDHRASQDDDDDDDDVVEVVRSPLTFASPEIKALSTLRGSELYRDITRPVDVGLALQVRLAKDPPRIRPELEAMRLLDFFIAYVQERELGNLGLDVVNEHASSVSEVIPPWDFVWVDDYIIDPSLKHVREIEPLDKVNGYALTDELVANGGCNCPDDECDPRTCECVRRANRCYPFVDAYYQRMLNGDDGVDKSKPTGDFNFIYDAYGRIHPDVPAGEPIFECNKNCSCSSACHNRVVQKGRKVPLAFHKTESKGWGIKTLQNLKRGTFVGAYGGELLSDTEAERRAEIYERELGTTYLQDVDNHIIKVHLTRQILERKLAESGKLDDYRGSAAKERKMVEYVTRVANLIEFYDEYMKVHVVASGDTELQEAEQRRSDGKPASRQDKDAFRRQRGAALQRARQVAERERQRLRRLDPTKTFPDEYDEDELADPGWRFLSLDDPDLQQEIVVMANERSEMEDELRLTVDSALMGNYTRFFNHSCDPNLLHVPTYIDDASILRPLLAFFTSREVAAGEELCFSYAGEAAAVDQDDLPASSPQSPAKPARRSRTAMHPPAAKPGRDTVAAVTASAQDAARAATTKHKRLEIKCACGAKNCTGRVFF</sequence>
<gene>
    <name evidence="8" type="ORF">PAN0_017c5509</name>
</gene>